<evidence type="ECO:0000256" key="1">
    <source>
        <dbReference type="ARBA" id="ARBA00023186"/>
    </source>
</evidence>
<evidence type="ECO:0000313" key="5">
    <source>
        <dbReference type="Proteomes" id="UP000236745"/>
    </source>
</evidence>
<dbReference type="OrthoDB" id="581986at2"/>
<evidence type="ECO:0000259" key="3">
    <source>
        <dbReference type="PROSITE" id="PS50076"/>
    </source>
</evidence>
<feature type="coiled-coil region" evidence="2">
    <location>
        <begin position="73"/>
        <end position="100"/>
    </location>
</feature>
<dbReference type="SMART" id="SM00271">
    <property type="entry name" value="DnaJ"/>
    <property type="match status" value="1"/>
</dbReference>
<evidence type="ECO:0000313" key="4">
    <source>
        <dbReference type="EMBL" id="SEG69402.1"/>
    </source>
</evidence>
<evidence type="ECO:0000256" key="2">
    <source>
        <dbReference type="SAM" id="Coils"/>
    </source>
</evidence>
<dbReference type="InterPro" id="IPR001623">
    <property type="entry name" value="DnaJ_domain"/>
</dbReference>
<feature type="domain" description="J" evidence="3">
    <location>
        <begin position="123"/>
        <end position="178"/>
    </location>
</feature>
<gene>
    <name evidence="4" type="ORF">SAMN05444390_103288</name>
</gene>
<dbReference type="InterPro" id="IPR036869">
    <property type="entry name" value="J_dom_sf"/>
</dbReference>
<keyword evidence="1" id="KW-0143">Chaperone</keyword>
<dbReference type="Proteomes" id="UP000236745">
    <property type="component" value="Unassembled WGS sequence"/>
</dbReference>
<reference evidence="4 5" key="1">
    <citation type="submission" date="2016-10" db="EMBL/GenBank/DDBJ databases">
        <authorList>
            <person name="de Groot N.N."/>
        </authorList>
    </citation>
    <scope>NUCLEOTIDE SEQUENCE [LARGE SCALE GENOMIC DNA]</scope>
    <source>
        <strain evidence="4 5">DSM 22012</strain>
    </source>
</reference>
<dbReference type="PROSITE" id="PS50076">
    <property type="entry name" value="DNAJ_2"/>
    <property type="match status" value="1"/>
</dbReference>
<protein>
    <submittedName>
        <fullName evidence="4">DnaJ domain-containing protein</fullName>
    </submittedName>
</protein>
<dbReference type="Pfam" id="PF00226">
    <property type="entry name" value="DnaJ"/>
    <property type="match status" value="1"/>
</dbReference>
<accession>A0A1H6C922</accession>
<dbReference type="CDD" id="cd06257">
    <property type="entry name" value="DnaJ"/>
    <property type="match status" value="1"/>
</dbReference>
<dbReference type="AlphaFoldDB" id="A0A1H6C922"/>
<dbReference type="EMBL" id="FNVQ01000003">
    <property type="protein sequence ID" value="SEG69402.1"/>
    <property type="molecule type" value="Genomic_DNA"/>
</dbReference>
<name>A0A1H6C922_9GAMM</name>
<keyword evidence="2" id="KW-0175">Coiled coil</keyword>
<sequence length="178" mass="20577">MSHIPPSSEEEFWVIWSPSMGVVDTVTVERVENGPAGRQAWLDEPYEMVGPICLDTLEQSGRVSFAACLVMSRQRWQQDQVELRRESHRLRREVQQREQEAFVRFNERRMAEPSPFEQYSERKHRESLSLPLEGVLDAAQIKTAYRRLAQKHHPDAGGSQETFVNITAARDELLKQAS</sequence>
<dbReference type="Gene3D" id="1.10.287.110">
    <property type="entry name" value="DnaJ domain"/>
    <property type="match status" value="1"/>
</dbReference>
<proteinExistence type="predicted"/>
<keyword evidence="5" id="KW-1185">Reference proteome</keyword>
<dbReference type="SUPFAM" id="SSF46565">
    <property type="entry name" value="Chaperone J-domain"/>
    <property type="match status" value="1"/>
</dbReference>
<organism evidence="4 5">
    <name type="scientific">Marinobacterium lutimaris</name>
    <dbReference type="NCBI Taxonomy" id="568106"/>
    <lineage>
        <taxon>Bacteria</taxon>
        <taxon>Pseudomonadati</taxon>
        <taxon>Pseudomonadota</taxon>
        <taxon>Gammaproteobacteria</taxon>
        <taxon>Oceanospirillales</taxon>
        <taxon>Oceanospirillaceae</taxon>
        <taxon>Marinobacterium</taxon>
    </lineage>
</organism>